<dbReference type="InterPro" id="IPR042099">
    <property type="entry name" value="ANL_N_sf"/>
</dbReference>
<keyword evidence="3 10" id="KW-0436">Ligase</keyword>
<dbReference type="AlphaFoldDB" id="A0AAU8A0C1"/>
<organism evidence="10">
    <name type="scientific">Polynucleobacter sp. UK-FUSCHL-C3</name>
    <dbReference type="NCBI Taxonomy" id="2955208"/>
    <lineage>
        <taxon>Bacteria</taxon>
        <taxon>Pseudomonadati</taxon>
        <taxon>Pseudomonadota</taxon>
        <taxon>Betaproteobacteria</taxon>
        <taxon>Burkholderiales</taxon>
        <taxon>Burkholderiaceae</taxon>
        <taxon>Polynucleobacter</taxon>
    </lineage>
</organism>
<name>A0AAU8A0C1_9BURK</name>
<keyword evidence="5" id="KW-0067">ATP-binding</keyword>
<evidence type="ECO:0000256" key="4">
    <source>
        <dbReference type="ARBA" id="ARBA00022741"/>
    </source>
</evidence>
<evidence type="ECO:0000256" key="2">
    <source>
        <dbReference type="ARBA" id="ARBA00013625"/>
    </source>
</evidence>
<keyword evidence="4" id="KW-0547">Nucleotide-binding</keyword>
<dbReference type="InterPro" id="IPR000873">
    <property type="entry name" value="AMP-dep_synth/lig_dom"/>
</dbReference>
<dbReference type="InterPro" id="IPR045851">
    <property type="entry name" value="AMP-bd_C_sf"/>
</dbReference>
<evidence type="ECO:0000256" key="3">
    <source>
        <dbReference type="ARBA" id="ARBA00022598"/>
    </source>
</evidence>
<feature type="domain" description="AMP-dependent synthetase/ligase" evidence="7">
    <location>
        <begin position="62"/>
        <end position="447"/>
    </location>
</feature>
<evidence type="ECO:0000259" key="8">
    <source>
        <dbReference type="Pfam" id="PF13193"/>
    </source>
</evidence>
<dbReference type="GO" id="GO:0050218">
    <property type="term" value="F:propionate-CoA ligase activity"/>
    <property type="evidence" value="ECO:0007669"/>
    <property type="project" value="InterPro"/>
</dbReference>
<comment type="similarity">
    <text evidence="1">Belongs to the ATP-dependent AMP-binding enzyme family.</text>
</comment>
<protein>
    <recommendedName>
        <fullName evidence="2">Propionate--CoA ligase</fullName>
    </recommendedName>
    <alternativeName>
        <fullName evidence="6">Propionyl-CoA synthetase</fullName>
    </alternativeName>
</protein>
<dbReference type="Pfam" id="PF00501">
    <property type="entry name" value="AMP-binding"/>
    <property type="match status" value="1"/>
</dbReference>
<dbReference type="InterPro" id="IPR032387">
    <property type="entry name" value="ACAS_N"/>
</dbReference>
<evidence type="ECO:0000259" key="7">
    <source>
        <dbReference type="Pfam" id="PF00501"/>
    </source>
</evidence>
<evidence type="ECO:0000256" key="1">
    <source>
        <dbReference type="ARBA" id="ARBA00006432"/>
    </source>
</evidence>
<dbReference type="FunFam" id="3.40.50.12780:FF:000001">
    <property type="entry name" value="Acetyl-coenzyme A synthetase"/>
    <property type="match status" value="1"/>
</dbReference>
<dbReference type="NCBIfam" id="TIGR02316">
    <property type="entry name" value="propion_prpE"/>
    <property type="match status" value="1"/>
</dbReference>
<feature type="domain" description="AMP-binding enzyme C-terminal" evidence="8">
    <location>
        <begin position="512"/>
        <end position="589"/>
    </location>
</feature>
<feature type="domain" description="Acetyl-coenzyme A synthetase N-terminal" evidence="9">
    <location>
        <begin position="5"/>
        <end position="59"/>
    </location>
</feature>
<dbReference type="Pfam" id="PF16177">
    <property type="entry name" value="ACAS_N"/>
    <property type="match status" value="1"/>
</dbReference>
<dbReference type="GO" id="GO:0005524">
    <property type="term" value="F:ATP binding"/>
    <property type="evidence" value="ECO:0007669"/>
    <property type="project" value="UniProtKB-KW"/>
</dbReference>
<dbReference type="SUPFAM" id="SSF56801">
    <property type="entry name" value="Acetyl-CoA synthetase-like"/>
    <property type="match status" value="1"/>
</dbReference>
<dbReference type="EMBL" id="CP099959">
    <property type="protein sequence ID" value="XCC57084.1"/>
    <property type="molecule type" value="Genomic_DNA"/>
</dbReference>
<dbReference type="Gene3D" id="3.30.300.30">
    <property type="match status" value="1"/>
</dbReference>
<dbReference type="NCBIfam" id="NF001208">
    <property type="entry name" value="PRK00174.1"/>
    <property type="match status" value="1"/>
</dbReference>
<evidence type="ECO:0000256" key="5">
    <source>
        <dbReference type="ARBA" id="ARBA00022840"/>
    </source>
</evidence>
<dbReference type="InterPro" id="IPR012694">
    <property type="entry name" value="Propion_PrpE"/>
</dbReference>
<dbReference type="Gene3D" id="3.40.50.12780">
    <property type="entry name" value="N-terminal domain of ligase-like"/>
    <property type="match status" value="1"/>
</dbReference>
<dbReference type="PANTHER" id="PTHR43347:SF3">
    <property type="entry name" value="ACYL-COA SYNTHETASE SHORT-CHAIN FAMILY MEMBER 3, MITOCHONDRIAL"/>
    <property type="match status" value="1"/>
</dbReference>
<reference evidence="10" key="1">
    <citation type="submission" date="2022-06" db="EMBL/GenBank/DDBJ databases">
        <title>New Polynucleobacter species.</title>
        <authorList>
            <person name="Hahn M.W."/>
        </authorList>
    </citation>
    <scope>NUCLEOTIDE SEQUENCE</scope>
    <source>
        <strain evidence="10">UK-FUSCHL-C3</strain>
    </source>
</reference>
<evidence type="ECO:0000313" key="10">
    <source>
        <dbReference type="EMBL" id="XCC57084.1"/>
    </source>
</evidence>
<dbReference type="PROSITE" id="PS00455">
    <property type="entry name" value="AMP_BINDING"/>
    <property type="match status" value="1"/>
</dbReference>
<accession>A0AAU8A0C1</accession>
<sequence length="625" mass="68738">MSTGYKSFHESSIKDPKGFWAEQAKLVDWHKPFDQVFDYSNPPFAKWFIGGQTNLCHNAVDRHLKDRAQQIALVAVSTETEQERTYTFEELHAEVNRMAAILQAHGVVKGDRVLIYMPMIAQACFAMLACARIGAIHSVVFGGFASHSLASRIDDAKPKMIITAEAGMRGGKAVPYKPLLDEAITLASYKPEKVLIVNRGLSDYSTVANRDIDYASEREKHLNSKVPVEWVDATHPSYILYTSGTTGKPKGVQRDTGGYAVALASSMRLIFGGNPGETMFTTSDIGWVVGHSYIIYGPLINGMATIMYEGTPLRPDAGIWWSLVEKYKVSVMFSAPTAVRVLKKQDPAFLSKHNLSTLRTLFLAGEPLDEPTASWIHDALKKPVVDNYWQTETGWPILAIQRGVEVMPHKFGSPGVPVYGYNMKLLDEATGAELGPDKKGVVAIEGPLPPGCMQTVWGDDQRFTKTYWETVPGKQVYSTFDWAIKDKDGYFFILGRTDDVINVAGHRLGTREIEESISSHANVAEVAVVGVEDQLKGQVAIAFVIAKDPTKLANMEAEVMKTVDSQLGAVARPARVYLVSALPKTRSGKIVRRALQAVAEGRDPGDISTMEDQSVLAQIKQVIGK</sequence>
<proteinExistence type="inferred from homology"/>
<evidence type="ECO:0000259" key="9">
    <source>
        <dbReference type="Pfam" id="PF16177"/>
    </source>
</evidence>
<dbReference type="GO" id="GO:0019629">
    <property type="term" value="P:propionate catabolic process, 2-methylcitrate cycle"/>
    <property type="evidence" value="ECO:0007669"/>
    <property type="project" value="InterPro"/>
</dbReference>
<dbReference type="InterPro" id="IPR025110">
    <property type="entry name" value="AMP-bd_C"/>
</dbReference>
<dbReference type="NCBIfam" id="NF007815">
    <property type="entry name" value="PRK10524.1"/>
    <property type="match status" value="1"/>
</dbReference>
<gene>
    <name evidence="10" type="ORF">NKE59_06170</name>
</gene>
<dbReference type="PANTHER" id="PTHR43347">
    <property type="entry name" value="ACYL-COA SYNTHETASE"/>
    <property type="match status" value="1"/>
</dbReference>
<dbReference type="RefSeq" id="WP_353438114.1">
    <property type="nucleotide sequence ID" value="NZ_CP099959.1"/>
</dbReference>
<dbReference type="Pfam" id="PF13193">
    <property type="entry name" value="AMP-binding_C"/>
    <property type="match status" value="1"/>
</dbReference>
<dbReference type="InterPro" id="IPR020845">
    <property type="entry name" value="AMP-binding_CS"/>
</dbReference>
<evidence type="ECO:0000256" key="6">
    <source>
        <dbReference type="ARBA" id="ARBA00078862"/>
    </source>
</evidence>